<name>A0A1R0KUK3_9PSEU</name>
<evidence type="ECO:0000313" key="2">
    <source>
        <dbReference type="EMBL" id="OLZ51706.1"/>
    </source>
</evidence>
<keyword evidence="3" id="KW-1185">Reference proteome</keyword>
<reference evidence="2 3" key="1">
    <citation type="submission" date="2016-01" db="EMBL/GenBank/DDBJ databases">
        <title>Amycolatopsis coloradensis genome sequencing and assembly.</title>
        <authorList>
            <person name="Mayilraj S."/>
        </authorList>
    </citation>
    <scope>NUCLEOTIDE SEQUENCE [LARGE SCALE GENOMIC DNA]</scope>
    <source>
        <strain evidence="2 3">DSM 44225</strain>
    </source>
</reference>
<dbReference type="EMBL" id="MQUQ01000007">
    <property type="protein sequence ID" value="OLZ51706.1"/>
    <property type="molecule type" value="Genomic_DNA"/>
</dbReference>
<comment type="caution">
    <text evidence="2">The sequence shown here is derived from an EMBL/GenBank/DDBJ whole genome shotgun (WGS) entry which is preliminary data.</text>
</comment>
<gene>
    <name evidence="2" type="ORF">BS329_15695</name>
</gene>
<dbReference type="STRING" id="76021.BS329_15695"/>
<proteinExistence type="predicted"/>
<sequence>MNPTETIATYQNNGSTYSIDHLGIACPDQWGEFAVYEGEQQVAEFAVAASLFLPEHRPPLPGIDELTERAKTAVADQDPR</sequence>
<organism evidence="2 3">
    <name type="scientific">Amycolatopsis coloradensis</name>
    <dbReference type="NCBI Taxonomy" id="76021"/>
    <lineage>
        <taxon>Bacteria</taxon>
        <taxon>Bacillati</taxon>
        <taxon>Actinomycetota</taxon>
        <taxon>Actinomycetes</taxon>
        <taxon>Pseudonocardiales</taxon>
        <taxon>Pseudonocardiaceae</taxon>
        <taxon>Amycolatopsis</taxon>
    </lineage>
</organism>
<dbReference type="OrthoDB" id="10009553at2"/>
<dbReference type="RefSeq" id="WP_076161382.1">
    <property type="nucleotide sequence ID" value="NZ_JBEZVB010000159.1"/>
</dbReference>
<dbReference type="Proteomes" id="UP000187486">
    <property type="component" value="Unassembled WGS sequence"/>
</dbReference>
<dbReference type="AlphaFoldDB" id="A0A1R0KUK3"/>
<accession>A0A1R0KUK3</accession>
<evidence type="ECO:0000313" key="3">
    <source>
        <dbReference type="Proteomes" id="UP000187486"/>
    </source>
</evidence>
<evidence type="ECO:0000256" key="1">
    <source>
        <dbReference type="SAM" id="MobiDB-lite"/>
    </source>
</evidence>
<feature type="region of interest" description="Disordered" evidence="1">
    <location>
        <begin position="59"/>
        <end position="80"/>
    </location>
</feature>
<protein>
    <submittedName>
        <fullName evidence="2">Uncharacterized protein</fullName>
    </submittedName>
</protein>
<feature type="compositionally biased region" description="Basic and acidic residues" evidence="1">
    <location>
        <begin position="66"/>
        <end position="80"/>
    </location>
</feature>